<protein>
    <submittedName>
        <fullName evidence="2">Uncharacterized protein</fullName>
    </submittedName>
</protein>
<gene>
    <name evidence="2" type="ORF">CYJ21_000965</name>
</gene>
<evidence type="ECO:0000313" key="3">
    <source>
        <dbReference type="Proteomes" id="UP000234197"/>
    </source>
</evidence>
<name>A0ABV0I8E2_VEIPA</name>
<evidence type="ECO:0000313" key="2">
    <source>
        <dbReference type="EMBL" id="MEO9177517.1"/>
    </source>
</evidence>
<reference evidence="2" key="1">
    <citation type="submission" date="2017-12" db="EMBL/GenBank/DDBJ databases">
        <authorList>
            <person name="Thomas-White K."/>
            <person name="Wolfe A.J."/>
        </authorList>
    </citation>
    <scope>NUCLEOTIDE SEQUENCE</scope>
    <source>
        <strain evidence="2">UMB0138</strain>
    </source>
</reference>
<evidence type="ECO:0000256" key="1">
    <source>
        <dbReference type="SAM" id="MobiDB-lite"/>
    </source>
</evidence>
<dbReference type="EMBL" id="PKMC02000004">
    <property type="protein sequence ID" value="MEO9177517.1"/>
    <property type="molecule type" value="Genomic_DNA"/>
</dbReference>
<comment type="caution">
    <text evidence="2">The sequence shown here is derived from an EMBL/GenBank/DDBJ whole genome shotgun (WGS) entry which is preliminary data.</text>
</comment>
<feature type="region of interest" description="Disordered" evidence="1">
    <location>
        <begin position="65"/>
        <end position="85"/>
    </location>
</feature>
<accession>A0ABV0I8E2</accession>
<sequence>MSEHISLQHLSIKDGRISIDGIGTSDEMCRKFIAILQQKLLGMECHGTVKADKGVYTFHMDGSKREHNVSGRENINGPSVVGDAH</sequence>
<reference evidence="2" key="2">
    <citation type="submission" date="2024-04" db="EMBL/GenBank/DDBJ databases">
        <title>Na.</title>
        <authorList>
            <person name="Choi B."/>
        </authorList>
    </citation>
    <scope>NUCLEOTIDE SEQUENCE</scope>
    <source>
        <strain evidence="2">UMB0138</strain>
    </source>
</reference>
<dbReference type="RefSeq" id="WP_232055008.1">
    <property type="nucleotide sequence ID" value="NZ_CAUEJO010000009.1"/>
</dbReference>
<dbReference type="Proteomes" id="UP000234197">
    <property type="component" value="Unassembled WGS sequence"/>
</dbReference>
<organism evidence="2 3">
    <name type="scientific">Veillonella parvula</name>
    <name type="common">Staphylococcus parvulus</name>
    <dbReference type="NCBI Taxonomy" id="29466"/>
    <lineage>
        <taxon>Bacteria</taxon>
        <taxon>Bacillati</taxon>
        <taxon>Bacillota</taxon>
        <taxon>Negativicutes</taxon>
        <taxon>Veillonellales</taxon>
        <taxon>Veillonellaceae</taxon>
        <taxon>Veillonella</taxon>
    </lineage>
</organism>
<proteinExistence type="predicted"/>
<keyword evidence="3" id="KW-1185">Reference proteome</keyword>